<evidence type="ECO:0000256" key="6">
    <source>
        <dbReference type="ARBA" id="ARBA00023010"/>
    </source>
</evidence>
<keyword evidence="3" id="KW-0813">Transport</keyword>
<dbReference type="GO" id="GO:0017056">
    <property type="term" value="F:structural constituent of nuclear pore"/>
    <property type="evidence" value="ECO:0007669"/>
    <property type="project" value="InterPro"/>
</dbReference>
<proteinExistence type="inferred from homology"/>
<evidence type="ECO:0000259" key="8">
    <source>
        <dbReference type="Pfam" id="PF03177"/>
    </source>
</evidence>
<evidence type="ECO:0000256" key="4">
    <source>
        <dbReference type="ARBA" id="ARBA00022816"/>
    </source>
</evidence>
<dbReference type="Proteomes" id="UP000095085">
    <property type="component" value="Unassembled WGS sequence"/>
</dbReference>
<dbReference type="GO" id="GO:0031080">
    <property type="term" value="C:nuclear pore outer ring"/>
    <property type="evidence" value="ECO:0007669"/>
    <property type="project" value="TreeGrafter"/>
</dbReference>
<dbReference type="GeneID" id="30997794"/>
<dbReference type="PANTHER" id="PTHR13405:SF11">
    <property type="entry name" value="NUCLEAR PORE COMPLEX PROTEIN NUP133"/>
    <property type="match status" value="1"/>
</dbReference>
<dbReference type="OrthoDB" id="103454at2759"/>
<keyword evidence="4" id="KW-0509">mRNA transport</keyword>
<name>A0A1E4RJJ0_9ASCO</name>
<sequence>MSFSKGSIFRARQSGSASVSRAASPANVTVTDSTVSVFDNNTSKNKVLELTKNDKYCVSKLPALPSVFNENNGEAVFNGYSDHLSNYSLVVASGSIYVWNYKSTDTTPLLFQFPLDKDSLDSKLPLAILTNPSTGNSQDPGLVIINATTGDVKFYESVQHAPALGIINNKQLESNIPIQSRHGEYITLAENVEPAGIMVATSWKRVVLVTIRDFQSKPHLSTHELLSPSKSTSMFSGFFSSKPSETKVNDEIVSLKSGKISNNGLTQDLIIQDSVGRFYKFTFQSLSVNGAAYLDSKKSVNHALATYLENNLDGFIPGSSLNIKFLDLWPLQLPEKEDIYVALLLAGDEFKNEQDKNLFLITMKIDSSGALLHGSHRLSTFDPQVLISLVNKPRLYIPSPGTSAFVFIEDLIIVTDINLSYISSHTADQYYSPRWEDTIKLKHSVDVIGQGYENPSSNSNPSLILLTKNSGVLRIERFIEPENSMEVDGKNLNDPLKILKSHIEQGIFYNDYGVIDFDIQESYPENILINSIDQIGSEILNNTSPYLPAFLPSIKDFLNLKLRFFHGLVDYSKRNFPGTWPKIASNIVRSLEMTDVSLNLWEHLSSETSKDYREILQKVIIETNAVEGLNPNEDILRKFFSQGTKEINQVLTRLVVNLIKDHTFHDELIKLLVKTCYNGIFINEEKLIVGRHKIPTRKLWIFDTELLVRIDEIFCHIYCGGDDSILTTSESRSNLIKLTEVLYFLFNNAIQFMQTSDPSNGQFGEYVTWYKTQRDKWMQALMSQDLNKDAVRISEKYYDFSSLAKILEAERLKIADETGTEGLEYKVATKTYESYFEKYGYMFARSLYDYYLKNDMIQDLLLSFNNYHPYLKQYFKESPKKTEEVSWIRSLIDEEYGNAAVSIIDSADSKVDDYQDNRQLKYSIGKLAAIAAEKSPQDFDSNRLIDYKTKAEKNLQQGAIQNRLFDKVSKLFEGNGNHLTLDLIANSHFNSKIDLSTSKKIVGPFFDKFVNSKPLSMDELINLLTLIKPNFNYQNGFSDALEVALLLPDPDSYSYYCQLIWLRLLTTTDDWSFLKATQGNSDDENKRLIHDTTLYHTLAQLGSEHPTIRQLDVLLKSQCASLVADELDDTINSLTEQLKRELENSLSDNNLASWIEAIVVEIKTFTSS</sequence>
<dbReference type="EMBL" id="KV454540">
    <property type="protein sequence ID" value="ODV67444.1"/>
    <property type="molecule type" value="Genomic_DNA"/>
</dbReference>
<accession>A0A1E4RJJ0</accession>
<comment type="subcellular location">
    <subcellularLocation>
        <location evidence="1">Nucleus envelope</location>
    </subcellularLocation>
</comment>
<dbReference type="InterPro" id="IPR015943">
    <property type="entry name" value="WD40/YVTN_repeat-like_dom_sf"/>
</dbReference>
<keyword evidence="11" id="KW-1185">Reference proteome</keyword>
<dbReference type="InterPro" id="IPR007187">
    <property type="entry name" value="Nucleoporin_Nup133/Nup155_C"/>
</dbReference>
<evidence type="ECO:0000313" key="10">
    <source>
        <dbReference type="EMBL" id="ODV67444.1"/>
    </source>
</evidence>
<evidence type="ECO:0000256" key="5">
    <source>
        <dbReference type="ARBA" id="ARBA00022927"/>
    </source>
</evidence>
<dbReference type="AlphaFoldDB" id="A0A1E4RJJ0"/>
<dbReference type="Pfam" id="PF08801">
    <property type="entry name" value="Nucleoporin_N"/>
    <property type="match status" value="1"/>
</dbReference>
<evidence type="ECO:0008006" key="12">
    <source>
        <dbReference type="Google" id="ProtNLM"/>
    </source>
</evidence>
<dbReference type="GO" id="GO:0006606">
    <property type="term" value="P:protein import into nucleus"/>
    <property type="evidence" value="ECO:0007669"/>
    <property type="project" value="TreeGrafter"/>
</dbReference>
<dbReference type="Gene3D" id="2.130.10.10">
    <property type="entry name" value="YVTN repeat-like/Quinoprotein amine dehydrogenase"/>
    <property type="match status" value="1"/>
</dbReference>
<dbReference type="RefSeq" id="XP_020076511.1">
    <property type="nucleotide sequence ID" value="XM_020223245.1"/>
</dbReference>
<reference evidence="11" key="1">
    <citation type="submission" date="2016-05" db="EMBL/GenBank/DDBJ databases">
        <title>Comparative genomics of biotechnologically important yeasts.</title>
        <authorList>
            <consortium name="DOE Joint Genome Institute"/>
            <person name="Riley R."/>
            <person name="Haridas S."/>
            <person name="Wolfe K.H."/>
            <person name="Lopes M.R."/>
            <person name="Hittinger C.T."/>
            <person name="Goker M."/>
            <person name="Salamov A."/>
            <person name="Wisecaver J."/>
            <person name="Long T.M."/>
            <person name="Aerts A.L."/>
            <person name="Barry K."/>
            <person name="Choi C."/>
            <person name="Clum A."/>
            <person name="Coughlan A.Y."/>
            <person name="Deshpande S."/>
            <person name="Douglass A.P."/>
            <person name="Hanson S.J."/>
            <person name="Klenk H.-P."/>
            <person name="Labutti K."/>
            <person name="Lapidus A."/>
            <person name="Lindquist E."/>
            <person name="Lipzen A."/>
            <person name="Meier-Kolthoff J.P."/>
            <person name="Ohm R.A."/>
            <person name="Otillar R.P."/>
            <person name="Pangilinan J."/>
            <person name="Peng Y."/>
            <person name="Rokas A."/>
            <person name="Rosa C.A."/>
            <person name="Scheuner C."/>
            <person name="Sibirny A.A."/>
            <person name="Slot J.C."/>
            <person name="Stielow J.B."/>
            <person name="Sun H."/>
            <person name="Kurtzman C.P."/>
            <person name="Blackwell M."/>
            <person name="Grigoriev I.V."/>
            <person name="Jeffries T.W."/>
        </authorList>
    </citation>
    <scope>NUCLEOTIDE SEQUENCE [LARGE SCALE GENOMIC DNA]</scope>
    <source>
        <strain evidence="11">NRRL Y-1933</strain>
    </source>
</reference>
<dbReference type="GO" id="GO:0016973">
    <property type="term" value="P:poly(A)+ mRNA export from nucleus"/>
    <property type="evidence" value="ECO:0007669"/>
    <property type="project" value="TreeGrafter"/>
</dbReference>
<evidence type="ECO:0000256" key="3">
    <source>
        <dbReference type="ARBA" id="ARBA00022448"/>
    </source>
</evidence>
<organism evidence="10 11">
    <name type="scientific">Hyphopichia burtonii NRRL Y-1933</name>
    <dbReference type="NCBI Taxonomy" id="984485"/>
    <lineage>
        <taxon>Eukaryota</taxon>
        <taxon>Fungi</taxon>
        <taxon>Dikarya</taxon>
        <taxon>Ascomycota</taxon>
        <taxon>Saccharomycotina</taxon>
        <taxon>Pichiomycetes</taxon>
        <taxon>Debaryomycetaceae</taxon>
        <taxon>Hyphopichia</taxon>
    </lineage>
</organism>
<evidence type="ECO:0000256" key="7">
    <source>
        <dbReference type="ARBA" id="ARBA00023242"/>
    </source>
</evidence>
<dbReference type="GO" id="GO:0000972">
    <property type="term" value="P:transcription-dependent tethering of RNA polymerase II gene DNA at nuclear periphery"/>
    <property type="evidence" value="ECO:0007669"/>
    <property type="project" value="TreeGrafter"/>
</dbReference>
<evidence type="ECO:0000256" key="1">
    <source>
        <dbReference type="ARBA" id="ARBA00004259"/>
    </source>
</evidence>
<keyword evidence="6" id="KW-0811">Translocation</keyword>
<dbReference type="InterPro" id="IPR037624">
    <property type="entry name" value="Nup133-like"/>
</dbReference>
<dbReference type="PANTHER" id="PTHR13405">
    <property type="entry name" value="NUCLEAR PORE COMPLEX PROTEIN NUP133"/>
    <property type="match status" value="1"/>
</dbReference>
<comment type="similarity">
    <text evidence="2">Belongs to the nucleoporin Nup133 family.</text>
</comment>
<evidence type="ECO:0000256" key="2">
    <source>
        <dbReference type="ARBA" id="ARBA00005569"/>
    </source>
</evidence>
<keyword evidence="7" id="KW-0539">Nucleus</keyword>
<gene>
    <name evidence="10" type="ORF">HYPBUDRAFT_239353</name>
</gene>
<dbReference type="InterPro" id="IPR014908">
    <property type="entry name" value="Nucleoporin_Nup133/Nup155_N"/>
</dbReference>
<keyword evidence="5" id="KW-0653">Protein transport</keyword>
<evidence type="ECO:0000259" key="9">
    <source>
        <dbReference type="Pfam" id="PF08801"/>
    </source>
</evidence>
<dbReference type="SUPFAM" id="SSF117289">
    <property type="entry name" value="Nucleoporin domain"/>
    <property type="match status" value="1"/>
</dbReference>
<evidence type="ECO:0000313" key="11">
    <source>
        <dbReference type="Proteomes" id="UP000095085"/>
    </source>
</evidence>
<feature type="domain" description="Nucleoporin Nup133/Nup155-like N-terminal" evidence="9">
    <location>
        <begin position="51"/>
        <end position="474"/>
    </location>
</feature>
<dbReference type="Pfam" id="PF03177">
    <property type="entry name" value="Nucleoporin_C"/>
    <property type="match status" value="1"/>
</dbReference>
<feature type="domain" description="Nucleoporin Nup133/Nup155-like C-terminal" evidence="8">
    <location>
        <begin position="824"/>
        <end position="1151"/>
    </location>
</feature>
<protein>
    <recommendedName>
        <fullName evidence="12">Nucleoporin-domain-containing protein</fullName>
    </recommendedName>
</protein>
<dbReference type="STRING" id="984485.A0A1E4RJJ0"/>